<organism evidence="1 2">
    <name type="scientific">Gossypium arboreum</name>
    <name type="common">Tree cotton</name>
    <name type="synonym">Gossypium nanking</name>
    <dbReference type="NCBI Taxonomy" id="29729"/>
    <lineage>
        <taxon>Eukaryota</taxon>
        <taxon>Viridiplantae</taxon>
        <taxon>Streptophyta</taxon>
        <taxon>Embryophyta</taxon>
        <taxon>Tracheophyta</taxon>
        <taxon>Spermatophyta</taxon>
        <taxon>Magnoliopsida</taxon>
        <taxon>eudicotyledons</taxon>
        <taxon>Gunneridae</taxon>
        <taxon>Pentapetalae</taxon>
        <taxon>rosids</taxon>
        <taxon>malvids</taxon>
        <taxon>Malvales</taxon>
        <taxon>Malvaceae</taxon>
        <taxon>Malvoideae</taxon>
        <taxon>Gossypium</taxon>
    </lineage>
</organism>
<keyword evidence="2" id="KW-1185">Reference proteome</keyword>
<evidence type="ECO:0000313" key="2">
    <source>
        <dbReference type="Proteomes" id="UP000032142"/>
    </source>
</evidence>
<gene>
    <name evidence="1" type="ORF">F383_38567</name>
</gene>
<dbReference type="Proteomes" id="UP000032142">
    <property type="component" value="Unassembled WGS sequence"/>
</dbReference>
<proteinExistence type="predicted"/>
<dbReference type="EMBL" id="JRRC01093814">
    <property type="protein sequence ID" value="KHF99757.1"/>
    <property type="molecule type" value="Genomic_DNA"/>
</dbReference>
<reference evidence="2" key="1">
    <citation type="submission" date="2014-09" db="EMBL/GenBank/DDBJ databases">
        <authorList>
            <person name="Mudge J."/>
            <person name="Ramaraj T."/>
            <person name="Lindquist I.E."/>
            <person name="Bharti A.K."/>
            <person name="Sundararajan A."/>
            <person name="Cameron C.T."/>
            <person name="Woodward J.E."/>
            <person name="May G.D."/>
            <person name="Brubaker C."/>
            <person name="Broadhvest J."/>
            <person name="Wilkins T.A."/>
        </authorList>
    </citation>
    <scope>NUCLEOTIDE SEQUENCE</scope>
    <source>
        <strain evidence="2">cv. AKA8401</strain>
    </source>
</reference>
<accession>A0A0B0MC90</accession>
<name>A0A0B0MC90_GOSAR</name>
<evidence type="ECO:0000313" key="1">
    <source>
        <dbReference type="EMBL" id="KHF99757.1"/>
    </source>
</evidence>
<protein>
    <submittedName>
        <fullName evidence="1">Uncharacterized protein</fullName>
    </submittedName>
</protein>
<comment type="caution">
    <text evidence="1">The sequence shown here is derived from an EMBL/GenBank/DDBJ whole genome shotgun (WGS) entry which is preliminary data.</text>
</comment>
<sequence>MVLLILRTLITELSLKFWVLKAIHAFRKSSSS</sequence>
<dbReference type="AlphaFoldDB" id="A0A0B0MC90"/>